<dbReference type="PROSITE" id="PS51482">
    <property type="entry name" value="DEGV"/>
    <property type="match status" value="1"/>
</dbReference>
<sequence length="283" mass="31255">MSKTKIFTDSTSDLPSSWASQYDIGIVPLYVVFNQESYKDGIEISPNDIYKRVAETNQLPKTSAPTPKDFMDAFAPVIEQGHDIVYISLSSQISSTYQNALIAASEFPEGKVQIVDSLTLCTGISLLVMKAVKAAEEGKSANQIVTMLESLRHQVETEFVIDTLEYLYKGGRCSGMQHFIGSLLQIRPVLRLVEGNIIPAHKVRGKKEKAVQQMLNNALENRHLMDSDLIFVVHTLAEEEAIKVAAILKEQTNVKEIAIAEAGCVISSHCGPHTLGLMYIKKD</sequence>
<evidence type="ECO:0000256" key="1">
    <source>
        <dbReference type="ARBA" id="ARBA00023121"/>
    </source>
</evidence>
<dbReference type="NCBIfam" id="TIGR00762">
    <property type="entry name" value="DegV"/>
    <property type="match status" value="1"/>
</dbReference>
<dbReference type="RefSeq" id="WP_210088949.1">
    <property type="nucleotide sequence ID" value="NZ_JAGGKG010000007.1"/>
</dbReference>
<dbReference type="InterPro" id="IPR003797">
    <property type="entry name" value="DegV"/>
</dbReference>
<accession>A0ABS4FRS2</accession>
<protein>
    <submittedName>
        <fullName evidence="2">DegV family protein with EDD domain</fullName>
    </submittedName>
</protein>
<dbReference type="InterPro" id="IPR043168">
    <property type="entry name" value="DegV_C"/>
</dbReference>
<dbReference type="Proteomes" id="UP001519272">
    <property type="component" value="Unassembled WGS sequence"/>
</dbReference>
<comment type="caution">
    <text evidence="2">The sequence shown here is derived from an EMBL/GenBank/DDBJ whole genome shotgun (WGS) entry which is preliminary data.</text>
</comment>
<proteinExistence type="predicted"/>
<evidence type="ECO:0000313" key="3">
    <source>
        <dbReference type="Proteomes" id="UP001519272"/>
    </source>
</evidence>
<dbReference type="Gene3D" id="3.30.1180.10">
    <property type="match status" value="1"/>
</dbReference>
<dbReference type="Gene3D" id="3.40.50.10170">
    <property type="match status" value="1"/>
</dbReference>
<keyword evidence="3" id="KW-1185">Reference proteome</keyword>
<keyword evidence="1" id="KW-0446">Lipid-binding</keyword>
<evidence type="ECO:0000313" key="2">
    <source>
        <dbReference type="EMBL" id="MBP1905287.1"/>
    </source>
</evidence>
<name>A0ABS4FRS2_9BACL</name>
<dbReference type="SUPFAM" id="SSF82549">
    <property type="entry name" value="DAK1/DegV-like"/>
    <property type="match status" value="1"/>
</dbReference>
<dbReference type="PANTHER" id="PTHR33434">
    <property type="entry name" value="DEGV DOMAIN-CONTAINING PROTEIN DR_1986-RELATED"/>
    <property type="match status" value="1"/>
</dbReference>
<gene>
    <name evidence="2" type="ORF">J2Z32_001915</name>
</gene>
<dbReference type="Pfam" id="PF02645">
    <property type="entry name" value="DegV"/>
    <property type="match status" value="1"/>
</dbReference>
<dbReference type="PANTHER" id="PTHR33434:SF2">
    <property type="entry name" value="FATTY ACID-BINDING PROTEIN TM_1468"/>
    <property type="match status" value="1"/>
</dbReference>
<dbReference type="EMBL" id="JAGGKG010000007">
    <property type="protein sequence ID" value="MBP1905287.1"/>
    <property type="molecule type" value="Genomic_DNA"/>
</dbReference>
<organism evidence="2 3">
    <name type="scientific">Paenibacillus turicensis</name>
    <dbReference type="NCBI Taxonomy" id="160487"/>
    <lineage>
        <taxon>Bacteria</taxon>
        <taxon>Bacillati</taxon>
        <taxon>Bacillota</taxon>
        <taxon>Bacilli</taxon>
        <taxon>Bacillales</taxon>
        <taxon>Paenibacillaceae</taxon>
        <taxon>Paenibacillus</taxon>
    </lineage>
</organism>
<reference evidence="2 3" key="1">
    <citation type="submission" date="2021-03" db="EMBL/GenBank/DDBJ databases">
        <title>Genomic Encyclopedia of Type Strains, Phase IV (KMG-IV): sequencing the most valuable type-strain genomes for metagenomic binning, comparative biology and taxonomic classification.</title>
        <authorList>
            <person name="Goeker M."/>
        </authorList>
    </citation>
    <scope>NUCLEOTIDE SEQUENCE [LARGE SCALE GENOMIC DNA]</scope>
    <source>
        <strain evidence="2 3">DSM 14349</strain>
    </source>
</reference>
<dbReference type="InterPro" id="IPR050270">
    <property type="entry name" value="DegV_domain_contain"/>
</dbReference>